<keyword evidence="5 6" id="KW-0472">Membrane</keyword>
<evidence type="ECO:0000313" key="9">
    <source>
        <dbReference type="Proteomes" id="UP000182870"/>
    </source>
</evidence>
<feature type="transmembrane region" description="Helical" evidence="6">
    <location>
        <begin position="718"/>
        <end position="739"/>
    </location>
</feature>
<evidence type="ECO:0000256" key="3">
    <source>
        <dbReference type="ARBA" id="ARBA00022692"/>
    </source>
</evidence>
<organism evidence="8 9">
    <name type="scientific">Streptococcus equinus</name>
    <name type="common">Streptococcus bovis</name>
    <dbReference type="NCBI Taxonomy" id="1335"/>
    <lineage>
        <taxon>Bacteria</taxon>
        <taxon>Bacillati</taxon>
        <taxon>Bacillota</taxon>
        <taxon>Bacilli</taxon>
        <taxon>Lactobacillales</taxon>
        <taxon>Streptococcaceae</taxon>
        <taxon>Streptococcus</taxon>
    </lineage>
</organism>
<evidence type="ECO:0000313" key="8">
    <source>
        <dbReference type="EMBL" id="SDQ23578.1"/>
    </source>
</evidence>
<gene>
    <name evidence="8" type="ORF">SAMN05216392_1094</name>
</gene>
<protein>
    <submittedName>
        <fullName evidence="8">Putative ABC transport system permease protein</fullName>
    </submittedName>
</protein>
<evidence type="ECO:0000256" key="6">
    <source>
        <dbReference type="SAM" id="Phobius"/>
    </source>
</evidence>
<feature type="transmembrane region" description="Helical" evidence="6">
    <location>
        <begin position="302"/>
        <end position="327"/>
    </location>
</feature>
<feature type="transmembrane region" description="Helical" evidence="6">
    <location>
        <begin position="624"/>
        <end position="646"/>
    </location>
</feature>
<name>A0A1H0Z861_STREI</name>
<dbReference type="PANTHER" id="PTHR30287:SF1">
    <property type="entry name" value="INNER MEMBRANE PROTEIN"/>
    <property type="match status" value="1"/>
</dbReference>
<dbReference type="InterPro" id="IPR003838">
    <property type="entry name" value="ABC3_permease_C"/>
</dbReference>
<comment type="subcellular location">
    <subcellularLocation>
        <location evidence="1">Cell membrane</location>
        <topology evidence="1">Multi-pass membrane protein</topology>
    </subcellularLocation>
</comment>
<feature type="domain" description="ABC3 transporter permease C-terminal" evidence="7">
    <location>
        <begin position="260"/>
        <end position="376"/>
    </location>
</feature>
<feature type="transmembrane region" description="Helical" evidence="6">
    <location>
        <begin position="677"/>
        <end position="698"/>
    </location>
</feature>
<dbReference type="AlphaFoldDB" id="A0A1H0Z861"/>
<evidence type="ECO:0000256" key="5">
    <source>
        <dbReference type="ARBA" id="ARBA00023136"/>
    </source>
</evidence>
<proteinExistence type="predicted"/>
<feature type="transmembrane region" description="Helical" evidence="6">
    <location>
        <begin position="347"/>
        <end position="370"/>
    </location>
</feature>
<evidence type="ECO:0000256" key="1">
    <source>
        <dbReference type="ARBA" id="ARBA00004651"/>
    </source>
</evidence>
<evidence type="ECO:0000259" key="7">
    <source>
        <dbReference type="Pfam" id="PF02687"/>
    </source>
</evidence>
<dbReference type="GO" id="GO:0005886">
    <property type="term" value="C:plasma membrane"/>
    <property type="evidence" value="ECO:0007669"/>
    <property type="project" value="UniProtKB-SubCell"/>
</dbReference>
<dbReference type="Pfam" id="PF02687">
    <property type="entry name" value="FtsX"/>
    <property type="match status" value="2"/>
</dbReference>
<dbReference type="Proteomes" id="UP000182870">
    <property type="component" value="Unassembled WGS sequence"/>
</dbReference>
<feature type="transmembrane region" description="Helical" evidence="6">
    <location>
        <begin position="259"/>
        <end position="281"/>
    </location>
</feature>
<reference evidence="8 9" key="1">
    <citation type="submission" date="2016-10" db="EMBL/GenBank/DDBJ databases">
        <authorList>
            <person name="de Groot N.N."/>
        </authorList>
    </citation>
    <scope>NUCLEOTIDE SEQUENCE [LARGE SCALE GENOMIC DNA]</scope>
    <source>
        <strain evidence="8 9">Sb05</strain>
    </source>
</reference>
<keyword evidence="2" id="KW-1003">Cell membrane</keyword>
<sequence length="756" mass="84720">MKYLNLKLRRDIRRHWQQFFSVFLMSLLSVLIFVGLQGAWHGLEKSLDTFISDSHLPTVWLQADAISNNQLKDIKALPCVDRVDAKTKLLAKVDLKSDSEKYLTLESFDESAKKVITVDKGKNFDNDSEGIWLDSNFAKENQLTLGDDVSLVIANQTVHFPIKGLVESADKIYFTGSLEYLAPNSKNYAYGYVSENALAKVTRGRTTYNALDIYAKKDDIRHDIEEILGEHLLSYDNQKTLTEVSEATGRVGQIRNLSYLFSFIFILLAILAMFTTIRRLIESQTKEIAVIKALGYSNGQITWHYISFGLLVGSFGALAGAAVSPLMSLFVLETQKTMFTLPDWQIAYSWSSLVVILLVIFICTLSAYLASRQVIKGLPAVFLRGKTKKVHHVFLEKLPLLWNRISDESKWAIRDAFINRVRVLMGIVGVAGSMMLLIAGVGMPISMNHLVDKAYNTDFSYTKRLTVANYNQAAKTYQGQGVQINQAHFSKDDGYNRLLIIVSDGDFVNARTADNNAIEEGGIYVTNRFAELAGIKKGETLKVTPYQDGKSYSFEVKGIVTSETNQGAYVRAETFEAAGGKFTPKTLLVDKTVSKADIKNDQNILSVINKSAQEKNAYDFVNSLMSVFLMIIGFALLLVIVVLYNLGSLNFVERMRDYATLQVLGFSKKNLQLITMIENLMTTSIGWILGIPMGIWFLRCYVATFSTIRIEYTAYITWQVLLIASVLVWVTSAVTTLIISHKIKTINMVEALKGVE</sequence>
<dbReference type="RefSeq" id="WP_074560754.1">
    <property type="nucleotide sequence ID" value="NZ_FNKE01000001.1"/>
</dbReference>
<feature type="domain" description="ABC3 transporter permease C-terminal" evidence="7">
    <location>
        <begin position="630"/>
        <end position="747"/>
    </location>
</feature>
<dbReference type="InterPro" id="IPR038766">
    <property type="entry name" value="Membrane_comp_ABC_pdt"/>
</dbReference>
<accession>A0A1H0Z861</accession>
<dbReference type="PANTHER" id="PTHR30287">
    <property type="entry name" value="MEMBRANE COMPONENT OF PREDICTED ABC SUPERFAMILY METABOLITE UPTAKE TRANSPORTER"/>
    <property type="match status" value="1"/>
</dbReference>
<dbReference type="EMBL" id="FNKE01000001">
    <property type="protein sequence ID" value="SDQ23578.1"/>
    <property type="molecule type" value="Genomic_DNA"/>
</dbReference>
<evidence type="ECO:0000256" key="4">
    <source>
        <dbReference type="ARBA" id="ARBA00022989"/>
    </source>
</evidence>
<dbReference type="OrthoDB" id="5137249at2"/>
<keyword evidence="3 6" id="KW-0812">Transmembrane</keyword>
<feature type="transmembrane region" description="Helical" evidence="6">
    <location>
        <begin position="20"/>
        <end position="40"/>
    </location>
</feature>
<keyword evidence="4 6" id="KW-1133">Transmembrane helix</keyword>
<feature type="transmembrane region" description="Helical" evidence="6">
    <location>
        <begin position="423"/>
        <end position="445"/>
    </location>
</feature>
<evidence type="ECO:0000256" key="2">
    <source>
        <dbReference type="ARBA" id="ARBA00022475"/>
    </source>
</evidence>